<organism evidence="2 3">
    <name type="scientific">Peronospora matthiolae</name>
    <dbReference type="NCBI Taxonomy" id="2874970"/>
    <lineage>
        <taxon>Eukaryota</taxon>
        <taxon>Sar</taxon>
        <taxon>Stramenopiles</taxon>
        <taxon>Oomycota</taxon>
        <taxon>Peronosporomycetes</taxon>
        <taxon>Peronosporales</taxon>
        <taxon>Peronosporaceae</taxon>
        <taxon>Peronospora</taxon>
    </lineage>
</organism>
<sequence>MTPPANGESVNAVASAATQVVRSIEEAARASSQLNEALPMSAASEIAAAAASGNEEEDKMVEALENLILEAYNKMQIDGECIFLPEEVAEKLHQAAEQVRMPNNGEKKEMEKSASDGKDSNSVDVSASMDEVEEAVVTLQQQSSDRVEPEHEKEQEQDKKQAEAIETTSGEKKLVQEGTRMQRMQVLQAEVIELCEEESKQRISRAPSIEHVLTDLTTTADADEVVSSDPPSPSSPLYSQSRSRVDTSNSRACAKAQGPSHFPPPPLISLSSTPSSLAASSGHSGRTTSSRPTDQPGGGKRKSKGITYELRREAAQRLKEDKKKRELLVREAARKQREIAKRQLEELQQQKMGEKRERARRIREERLHRRAGKSTGDKGEKGSG</sequence>
<feature type="compositionally biased region" description="Basic and acidic residues" evidence="1">
    <location>
        <begin position="352"/>
        <end position="367"/>
    </location>
</feature>
<feature type="compositionally biased region" description="Low complexity" evidence="1">
    <location>
        <begin position="268"/>
        <end position="291"/>
    </location>
</feature>
<evidence type="ECO:0000256" key="1">
    <source>
        <dbReference type="SAM" id="MobiDB-lite"/>
    </source>
</evidence>
<gene>
    <name evidence="2" type="ORF">PM001_LOCUS1994</name>
</gene>
<dbReference type="AlphaFoldDB" id="A0AAV1T6P2"/>
<protein>
    <submittedName>
        <fullName evidence="2">Uncharacterized protein</fullName>
    </submittedName>
</protein>
<comment type="caution">
    <text evidence="2">The sequence shown here is derived from an EMBL/GenBank/DDBJ whole genome shotgun (WGS) entry which is preliminary data.</text>
</comment>
<feature type="region of interest" description="Disordered" evidence="1">
    <location>
        <begin position="345"/>
        <end position="384"/>
    </location>
</feature>
<proteinExistence type="predicted"/>
<feature type="region of interest" description="Disordered" evidence="1">
    <location>
        <begin position="198"/>
        <end position="309"/>
    </location>
</feature>
<evidence type="ECO:0000313" key="2">
    <source>
        <dbReference type="EMBL" id="CAK7900043.1"/>
    </source>
</evidence>
<feature type="compositionally biased region" description="Basic and acidic residues" evidence="1">
    <location>
        <begin position="145"/>
        <end position="174"/>
    </location>
</feature>
<feature type="compositionally biased region" description="Basic and acidic residues" evidence="1">
    <location>
        <begin position="375"/>
        <end position="384"/>
    </location>
</feature>
<dbReference type="Proteomes" id="UP001162060">
    <property type="component" value="Unassembled WGS sequence"/>
</dbReference>
<feature type="region of interest" description="Disordered" evidence="1">
    <location>
        <begin position="98"/>
        <end position="174"/>
    </location>
</feature>
<reference evidence="2" key="1">
    <citation type="submission" date="2024-01" db="EMBL/GenBank/DDBJ databases">
        <authorList>
            <person name="Webb A."/>
        </authorList>
    </citation>
    <scope>NUCLEOTIDE SEQUENCE</scope>
    <source>
        <strain evidence="2">Pm1</strain>
    </source>
</reference>
<dbReference type="EMBL" id="CAKLBY020000016">
    <property type="protein sequence ID" value="CAK7900043.1"/>
    <property type="molecule type" value="Genomic_DNA"/>
</dbReference>
<accession>A0AAV1T6P2</accession>
<name>A0AAV1T6P2_9STRA</name>
<evidence type="ECO:0000313" key="3">
    <source>
        <dbReference type="Proteomes" id="UP001162060"/>
    </source>
</evidence>
<feature type="compositionally biased region" description="Basic and acidic residues" evidence="1">
    <location>
        <begin position="105"/>
        <end position="121"/>
    </location>
</feature>